<dbReference type="Pfam" id="PF02518">
    <property type="entry name" value="HATPase_c"/>
    <property type="match status" value="1"/>
</dbReference>
<dbReference type="Proteomes" id="UP001217500">
    <property type="component" value="Chromosome"/>
</dbReference>
<keyword evidence="10 13" id="KW-1133">Transmembrane helix</keyword>
<keyword evidence="12 13" id="KW-0472">Membrane</keyword>
<name>A0AAF0BMU5_9PROT</name>
<evidence type="ECO:0000256" key="4">
    <source>
        <dbReference type="ARBA" id="ARBA00022553"/>
    </source>
</evidence>
<dbReference type="GO" id="GO:0016020">
    <property type="term" value="C:membrane"/>
    <property type="evidence" value="ECO:0007669"/>
    <property type="project" value="UniProtKB-SubCell"/>
</dbReference>
<evidence type="ECO:0000256" key="8">
    <source>
        <dbReference type="ARBA" id="ARBA00022777"/>
    </source>
</evidence>
<dbReference type="EMBL" id="CP116805">
    <property type="protein sequence ID" value="WCL55006.1"/>
    <property type="molecule type" value="Genomic_DNA"/>
</dbReference>
<dbReference type="SUPFAM" id="SSF55874">
    <property type="entry name" value="ATPase domain of HSP90 chaperone/DNA topoisomerase II/histidine kinase"/>
    <property type="match status" value="1"/>
</dbReference>
<reference evidence="15" key="1">
    <citation type="submission" date="2023-01" db="EMBL/GenBank/DDBJ databases">
        <title>The genome sequence of Kordiimonadaceae bacterium 6D33.</title>
        <authorList>
            <person name="Liu Y."/>
        </authorList>
    </citation>
    <scope>NUCLEOTIDE SEQUENCE</scope>
    <source>
        <strain evidence="15">6D33</strain>
    </source>
</reference>
<dbReference type="PRINTS" id="PR00344">
    <property type="entry name" value="BCTRLSENSOR"/>
</dbReference>
<evidence type="ECO:0000256" key="5">
    <source>
        <dbReference type="ARBA" id="ARBA00022679"/>
    </source>
</evidence>
<dbReference type="EC" id="2.7.13.3" evidence="3"/>
<evidence type="ECO:0000256" key="7">
    <source>
        <dbReference type="ARBA" id="ARBA00022741"/>
    </source>
</evidence>
<evidence type="ECO:0000256" key="6">
    <source>
        <dbReference type="ARBA" id="ARBA00022692"/>
    </source>
</evidence>
<dbReference type="AlphaFoldDB" id="A0AAF0BMU5"/>
<dbReference type="FunFam" id="1.10.287.130:FF:000004">
    <property type="entry name" value="Ethylene receptor 1"/>
    <property type="match status" value="1"/>
</dbReference>
<evidence type="ECO:0000256" key="3">
    <source>
        <dbReference type="ARBA" id="ARBA00012438"/>
    </source>
</evidence>
<keyword evidence="6 13" id="KW-0812">Transmembrane</keyword>
<evidence type="ECO:0000313" key="16">
    <source>
        <dbReference type="Proteomes" id="UP001217500"/>
    </source>
</evidence>
<evidence type="ECO:0000256" key="2">
    <source>
        <dbReference type="ARBA" id="ARBA00004370"/>
    </source>
</evidence>
<dbReference type="GO" id="GO:0000155">
    <property type="term" value="F:phosphorelay sensor kinase activity"/>
    <property type="evidence" value="ECO:0007669"/>
    <property type="project" value="InterPro"/>
</dbReference>
<evidence type="ECO:0000256" key="1">
    <source>
        <dbReference type="ARBA" id="ARBA00000085"/>
    </source>
</evidence>
<accession>A0AAF0BMU5</accession>
<dbReference type="InterPro" id="IPR005467">
    <property type="entry name" value="His_kinase_dom"/>
</dbReference>
<dbReference type="InterPro" id="IPR036097">
    <property type="entry name" value="HisK_dim/P_sf"/>
</dbReference>
<dbReference type="CDD" id="cd00082">
    <property type="entry name" value="HisKA"/>
    <property type="match status" value="1"/>
</dbReference>
<dbReference type="InterPro" id="IPR036890">
    <property type="entry name" value="HATPase_C_sf"/>
</dbReference>
<dbReference type="PANTHER" id="PTHR43711">
    <property type="entry name" value="TWO-COMPONENT HISTIDINE KINASE"/>
    <property type="match status" value="1"/>
</dbReference>
<keyword evidence="9" id="KW-0067">ATP-binding</keyword>
<dbReference type="RefSeq" id="WP_289504754.1">
    <property type="nucleotide sequence ID" value="NZ_CP116805.1"/>
</dbReference>
<evidence type="ECO:0000256" key="9">
    <source>
        <dbReference type="ARBA" id="ARBA00022840"/>
    </source>
</evidence>
<dbReference type="InterPro" id="IPR004358">
    <property type="entry name" value="Sig_transdc_His_kin-like_C"/>
</dbReference>
<evidence type="ECO:0000256" key="11">
    <source>
        <dbReference type="ARBA" id="ARBA00023012"/>
    </source>
</evidence>
<keyword evidence="4" id="KW-0597">Phosphoprotein</keyword>
<feature type="domain" description="Histidine kinase" evidence="14">
    <location>
        <begin position="146"/>
        <end position="364"/>
    </location>
</feature>
<protein>
    <recommendedName>
        <fullName evidence="3">histidine kinase</fullName>
        <ecNumber evidence="3">2.7.13.3</ecNumber>
    </recommendedName>
</protein>
<organism evidence="15 16">
    <name type="scientific">Gimibacter soli</name>
    <dbReference type="NCBI Taxonomy" id="3024400"/>
    <lineage>
        <taxon>Bacteria</taxon>
        <taxon>Pseudomonadati</taxon>
        <taxon>Pseudomonadota</taxon>
        <taxon>Alphaproteobacteria</taxon>
        <taxon>Kordiimonadales</taxon>
        <taxon>Temperatibacteraceae</taxon>
        <taxon>Gimibacter</taxon>
    </lineage>
</organism>
<comment type="catalytic activity">
    <reaction evidence="1">
        <text>ATP + protein L-histidine = ADP + protein N-phospho-L-histidine.</text>
        <dbReference type="EC" id="2.7.13.3"/>
    </reaction>
</comment>
<evidence type="ECO:0000256" key="13">
    <source>
        <dbReference type="SAM" id="Phobius"/>
    </source>
</evidence>
<dbReference type="InterPro" id="IPR003661">
    <property type="entry name" value="HisK_dim/P_dom"/>
</dbReference>
<evidence type="ECO:0000256" key="12">
    <source>
        <dbReference type="ARBA" id="ARBA00023136"/>
    </source>
</evidence>
<proteinExistence type="predicted"/>
<dbReference type="SMART" id="SM00388">
    <property type="entry name" value="HisKA"/>
    <property type="match status" value="1"/>
</dbReference>
<feature type="transmembrane region" description="Helical" evidence="13">
    <location>
        <begin position="79"/>
        <end position="102"/>
    </location>
</feature>
<keyword evidence="7" id="KW-0547">Nucleotide-binding</keyword>
<dbReference type="PROSITE" id="PS50109">
    <property type="entry name" value="HIS_KIN"/>
    <property type="match status" value="1"/>
</dbReference>
<gene>
    <name evidence="15" type="ORF">PH603_04440</name>
</gene>
<dbReference type="GO" id="GO:0005524">
    <property type="term" value="F:ATP binding"/>
    <property type="evidence" value="ECO:0007669"/>
    <property type="project" value="UniProtKB-KW"/>
</dbReference>
<dbReference type="InterPro" id="IPR050736">
    <property type="entry name" value="Sensor_HK_Regulatory"/>
</dbReference>
<evidence type="ECO:0000256" key="10">
    <source>
        <dbReference type="ARBA" id="ARBA00022989"/>
    </source>
</evidence>
<dbReference type="Pfam" id="PF00512">
    <property type="entry name" value="HisKA"/>
    <property type="match status" value="1"/>
</dbReference>
<dbReference type="Gene3D" id="3.30.565.10">
    <property type="entry name" value="Histidine kinase-like ATPase, C-terminal domain"/>
    <property type="match status" value="1"/>
</dbReference>
<evidence type="ECO:0000313" key="15">
    <source>
        <dbReference type="EMBL" id="WCL55006.1"/>
    </source>
</evidence>
<sequence>MIDQIWHPSILLFLTLAAVPVMFLRKRAAFSRIDNGFRFILFGSLILVLASFVDYAKVMPWGIAVTEWAFGTSELNPDWLIFLYSPGAIVLAVGLLSWLPAVHAVSVEVERRQQAEEELRAMFAEMRTLAIKAEEANQAKADFLATMSHELRTPLNAIIGFAEVMQLKDIPLEEGRRAEYIDIIRRSGHHLLELINDILDLSRVDAGKLSVEMADLNVQAMTEECISYIEPLADRRSLTLENHTNADLTCCTDRRLLRQILINLLSNAAKFSNEGGKISVTSETLGRWLKVSVADNGIGMTDDEARRAREPFVQIQTGLARPVEGTGLGLALVERFAGLLGGRIEIESEKEKGTTVSLYLPRKEECVTI</sequence>
<keyword evidence="11" id="KW-0902">Two-component regulatory system</keyword>
<feature type="transmembrane region" description="Helical" evidence="13">
    <location>
        <begin position="36"/>
        <end position="59"/>
    </location>
</feature>
<dbReference type="PANTHER" id="PTHR43711:SF26">
    <property type="entry name" value="SENSOR HISTIDINE KINASE RCSC"/>
    <property type="match status" value="1"/>
</dbReference>
<dbReference type="KEGG" id="gso:PH603_04440"/>
<comment type="subcellular location">
    <subcellularLocation>
        <location evidence="2">Membrane</location>
    </subcellularLocation>
</comment>
<keyword evidence="5" id="KW-0808">Transferase</keyword>
<dbReference type="SMART" id="SM00387">
    <property type="entry name" value="HATPase_c"/>
    <property type="match status" value="1"/>
</dbReference>
<keyword evidence="16" id="KW-1185">Reference proteome</keyword>
<keyword evidence="8 15" id="KW-0418">Kinase</keyword>
<dbReference type="Gene3D" id="1.10.287.130">
    <property type="match status" value="1"/>
</dbReference>
<feature type="transmembrane region" description="Helical" evidence="13">
    <location>
        <begin position="6"/>
        <end position="24"/>
    </location>
</feature>
<evidence type="ECO:0000259" key="14">
    <source>
        <dbReference type="PROSITE" id="PS50109"/>
    </source>
</evidence>
<dbReference type="SUPFAM" id="SSF47384">
    <property type="entry name" value="Homodimeric domain of signal transducing histidine kinase"/>
    <property type="match status" value="1"/>
</dbReference>
<dbReference type="InterPro" id="IPR003594">
    <property type="entry name" value="HATPase_dom"/>
</dbReference>